<keyword evidence="5" id="KW-0269">Exonuclease</keyword>
<dbReference type="AlphaFoldDB" id="A0A4R8DGU2"/>
<evidence type="ECO:0000256" key="1">
    <source>
        <dbReference type="ARBA" id="ARBA00009998"/>
    </source>
</evidence>
<dbReference type="InterPro" id="IPR003761">
    <property type="entry name" value="Exonuc_VII_S"/>
</dbReference>
<keyword evidence="4" id="KW-0378">Hydrolase</keyword>
<dbReference type="SUPFAM" id="SSF116842">
    <property type="entry name" value="XseB-like"/>
    <property type="match status" value="1"/>
</dbReference>
<evidence type="ECO:0000256" key="4">
    <source>
        <dbReference type="ARBA" id="ARBA00022801"/>
    </source>
</evidence>
<evidence type="ECO:0000256" key="3">
    <source>
        <dbReference type="ARBA" id="ARBA00022722"/>
    </source>
</evidence>
<dbReference type="Pfam" id="PF02609">
    <property type="entry name" value="Exonuc_VII_S"/>
    <property type="match status" value="1"/>
</dbReference>
<dbReference type="InterPro" id="IPR037004">
    <property type="entry name" value="Exonuc_VII_ssu_sf"/>
</dbReference>
<dbReference type="GO" id="GO:0009318">
    <property type="term" value="C:exodeoxyribonuclease VII complex"/>
    <property type="evidence" value="ECO:0007669"/>
    <property type="project" value="UniProtKB-UniRule"/>
</dbReference>
<evidence type="ECO:0000313" key="8">
    <source>
        <dbReference type="Proteomes" id="UP000294498"/>
    </source>
</evidence>
<dbReference type="Gene3D" id="1.10.287.1040">
    <property type="entry name" value="Exonuclease VII, small subunit"/>
    <property type="match status" value="1"/>
</dbReference>
<evidence type="ECO:0000256" key="5">
    <source>
        <dbReference type="ARBA" id="ARBA00022839"/>
    </source>
</evidence>
<organism evidence="7 8">
    <name type="scientific">Dinghuibacter silviterrae</name>
    <dbReference type="NCBI Taxonomy" id="1539049"/>
    <lineage>
        <taxon>Bacteria</taxon>
        <taxon>Pseudomonadati</taxon>
        <taxon>Bacteroidota</taxon>
        <taxon>Chitinophagia</taxon>
        <taxon>Chitinophagales</taxon>
        <taxon>Chitinophagaceae</taxon>
        <taxon>Dinghuibacter</taxon>
    </lineage>
</organism>
<dbReference type="Proteomes" id="UP000294498">
    <property type="component" value="Unassembled WGS sequence"/>
</dbReference>
<proteinExistence type="inferred from homology"/>
<reference evidence="7 8" key="1">
    <citation type="submission" date="2019-03" db="EMBL/GenBank/DDBJ databases">
        <title>Genomic Encyclopedia of Type Strains, Phase IV (KMG-IV): sequencing the most valuable type-strain genomes for metagenomic binning, comparative biology and taxonomic classification.</title>
        <authorList>
            <person name="Goeker M."/>
        </authorList>
    </citation>
    <scope>NUCLEOTIDE SEQUENCE [LARGE SCALE GENOMIC DNA]</scope>
    <source>
        <strain evidence="7 8">DSM 100059</strain>
    </source>
</reference>
<keyword evidence="2" id="KW-0963">Cytoplasm</keyword>
<accession>A0A4R8DGU2</accession>
<dbReference type="GO" id="GO:0006308">
    <property type="term" value="P:DNA catabolic process"/>
    <property type="evidence" value="ECO:0007669"/>
    <property type="project" value="UniProtKB-UniRule"/>
</dbReference>
<comment type="caution">
    <text evidence="7">The sequence shown here is derived from an EMBL/GenBank/DDBJ whole genome shotgun (WGS) entry which is preliminary data.</text>
</comment>
<dbReference type="EMBL" id="SODV01000002">
    <property type="protein sequence ID" value="TDW96180.1"/>
    <property type="molecule type" value="Genomic_DNA"/>
</dbReference>
<protein>
    <recommendedName>
        <fullName evidence="6">Exodeoxyribonuclease VII small subunit</fullName>
        <ecNumber evidence="6">3.1.11.6</ecNumber>
    </recommendedName>
</protein>
<keyword evidence="8" id="KW-1185">Reference proteome</keyword>
<dbReference type="RefSeq" id="WP_133996221.1">
    <property type="nucleotide sequence ID" value="NZ_SODV01000002.1"/>
</dbReference>
<dbReference type="EC" id="3.1.11.6" evidence="6"/>
<gene>
    <name evidence="7" type="ORF">EDB95_4004</name>
</gene>
<dbReference type="GO" id="GO:0008855">
    <property type="term" value="F:exodeoxyribonuclease VII activity"/>
    <property type="evidence" value="ECO:0007669"/>
    <property type="project" value="UniProtKB-UniRule"/>
</dbReference>
<evidence type="ECO:0000313" key="7">
    <source>
        <dbReference type="EMBL" id="TDW96180.1"/>
    </source>
</evidence>
<sequence length="66" mass="7252">MEDNMTYDAAFKELTAISKEIESESVSIDVLAQQVKRAAELIAFCQEKLRSAEGEVSKIIEGMQGA</sequence>
<name>A0A4R8DGU2_9BACT</name>
<keyword evidence="3" id="KW-0540">Nuclease</keyword>
<comment type="similarity">
    <text evidence="1">Belongs to the XseB family.</text>
</comment>
<dbReference type="OrthoDB" id="9813898at2"/>
<evidence type="ECO:0000256" key="6">
    <source>
        <dbReference type="NCBIfam" id="TIGR01280"/>
    </source>
</evidence>
<evidence type="ECO:0000256" key="2">
    <source>
        <dbReference type="ARBA" id="ARBA00022490"/>
    </source>
</evidence>
<dbReference type="NCBIfam" id="TIGR01280">
    <property type="entry name" value="xseB"/>
    <property type="match status" value="1"/>
</dbReference>